<evidence type="ECO:0000256" key="15">
    <source>
        <dbReference type="HAMAP-Rule" id="MF_00103"/>
    </source>
</evidence>
<dbReference type="EC" id="4.2.99.18" evidence="15"/>
<dbReference type="PANTHER" id="PTHR22993:SF9">
    <property type="entry name" value="FORMAMIDOPYRIMIDINE-DNA GLYCOSYLASE"/>
    <property type="match status" value="1"/>
</dbReference>
<dbReference type="SUPFAM" id="SSF46946">
    <property type="entry name" value="S13-like H2TH domain"/>
    <property type="match status" value="1"/>
</dbReference>
<dbReference type="Gene3D" id="1.10.8.50">
    <property type="match status" value="1"/>
</dbReference>
<evidence type="ECO:0000256" key="3">
    <source>
        <dbReference type="ARBA" id="ARBA00011245"/>
    </source>
</evidence>
<evidence type="ECO:0000256" key="7">
    <source>
        <dbReference type="ARBA" id="ARBA00022801"/>
    </source>
</evidence>
<dbReference type="AlphaFoldDB" id="A0A851GE98"/>
<comment type="catalytic activity">
    <reaction evidence="14 15">
        <text>2'-deoxyribonucleotide-(2'-deoxyribose 5'-phosphate)-2'-deoxyribonucleotide-DNA = a 3'-end 2'-deoxyribonucleotide-(2,3-dehydro-2,3-deoxyribose 5'-phosphate)-DNA + a 5'-end 5'-phospho-2'-deoxyribonucleoside-DNA + H(+)</text>
        <dbReference type="Rhea" id="RHEA:66592"/>
        <dbReference type="Rhea" id="RHEA-COMP:13180"/>
        <dbReference type="Rhea" id="RHEA-COMP:16897"/>
        <dbReference type="Rhea" id="RHEA-COMP:17067"/>
        <dbReference type="ChEBI" id="CHEBI:15378"/>
        <dbReference type="ChEBI" id="CHEBI:136412"/>
        <dbReference type="ChEBI" id="CHEBI:157695"/>
        <dbReference type="ChEBI" id="CHEBI:167181"/>
        <dbReference type="EC" id="4.2.99.18"/>
    </reaction>
</comment>
<evidence type="ECO:0000259" key="17">
    <source>
        <dbReference type="PROSITE" id="PS51068"/>
    </source>
</evidence>
<dbReference type="Proteomes" id="UP000557872">
    <property type="component" value="Unassembled WGS sequence"/>
</dbReference>
<dbReference type="NCBIfam" id="NF002211">
    <property type="entry name" value="PRK01103.1"/>
    <property type="match status" value="1"/>
</dbReference>
<dbReference type="FunFam" id="1.10.8.50:FF:000003">
    <property type="entry name" value="Formamidopyrimidine-DNA glycosylase"/>
    <property type="match status" value="1"/>
</dbReference>
<dbReference type="InterPro" id="IPR015887">
    <property type="entry name" value="DNA_glyclase_Znf_dom_DNA_BS"/>
</dbReference>
<keyword evidence="4 15" id="KW-0479">Metal-binding</keyword>
<comment type="catalytic activity">
    <reaction evidence="1 15">
        <text>Hydrolysis of DNA containing ring-opened 7-methylguanine residues, releasing 2,6-diamino-4-hydroxy-5-(N-methyl)formamidopyrimidine.</text>
        <dbReference type="EC" id="3.2.2.23"/>
    </reaction>
</comment>
<dbReference type="Pfam" id="PF06831">
    <property type="entry name" value="H2TH"/>
    <property type="match status" value="1"/>
</dbReference>
<accession>A0A851GE98</accession>
<keyword evidence="10 15" id="KW-0234">DNA repair</keyword>
<dbReference type="InterPro" id="IPR010979">
    <property type="entry name" value="Ribosomal_uS13-like_H2TH"/>
</dbReference>
<dbReference type="GO" id="GO:0006284">
    <property type="term" value="P:base-excision repair"/>
    <property type="evidence" value="ECO:0007669"/>
    <property type="project" value="InterPro"/>
</dbReference>
<keyword evidence="7 15" id="KW-0378">Hydrolase</keyword>
<sequence>MPELPEVETTRRGIAPYLIKHRITDLEVRNPNMRWPIEADVFEMKNQTITEVGRRAKYLLLHAQSGTLILHLGMSGSTRISGRDEPYKKHDHFILQLDSGLDLRLHDPRRFGAVLWHQHCDGPLFEHPRLKDLGPEPLGDTFTPSYLINSCHGKSCTIKQHIMNNRTVVGVGNIYACEALFRSGIRPSRAAGNISAIRLSNLCQDIRSVLSEAIEQGGTTLRDFLNQDGKPGYFKQKLKVYGRESQACDQCSSAIRKTTIGQRSTFFCPQCQR</sequence>
<gene>
    <name evidence="15 18" type="primary">mutM</name>
    <name evidence="15" type="synonym">fpg</name>
    <name evidence="18" type="ORF">HW115_10740</name>
</gene>
<reference evidence="18 19" key="1">
    <citation type="submission" date="2020-07" db="EMBL/GenBank/DDBJ databases">
        <title>Roseicoccus Jingziensis gen. nov., sp. nov., isolated from coastal seawater.</title>
        <authorList>
            <person name="Feng X."/>
        </authorList>
    </citation>
    <scope>NUCLEOTIDE SEQUENCE [LARGE SCALE GENOMIC DNA]</scope>
    <source>
        <strain evidence="18 19">N1E253</strain>
    </source>
</reference>
<evidence type="ECO:0000256" key="5">
    <source>
        <dbReference type="ARBA" id="ARBA00022763"/>
    </source>
</evidence>
<keyword evidence="12 15" id="KW-0511">Multifunctional enzyme</keyword>
<comment type="similarity">
    <text evidence="2 15">Belongs to the FPG family.</text>
</comment>
<evidence type="ECO:0000256" key="11">
    <source>
        <dbReference type="ARBA" id="ARBA00023239"/>
    </source>
</evidence>
<keyword evidence="9 15" id="KW-0238">DNA-binding</keyword>
<evidence type="ECO:0000256" key="2">
    <source>
        <dbReference type="ARBA" id="ARBA00009409"/>
    </source>
</evidence>
<dbReference type="SMART" id="SM00898">
    <property type="entry name" value="Fapy_DNA_glyco"/>
    <property type="match status" value="1"/>
</dbReference>
<dbReference type="InterPro" id="IPR012319">
    <property type="entry name" value="FPG_cat"/>
</dbReference>
<dbReference type="GO" id="GO:0008270">
    <property type="term" value="F:zinc ion binding"/>
    <property type="evidence" value="ECO:0007669"/>
    <property type="project" value="UniProtKB-UniRule"/>
</dbReference>
<feature type="domain" description="FPG-type" evidence="16">
    <location>
        <begin position="239"/>
        <end position="273"/>
    </location>
</feature>
<dbReference type="InterPro" id="IPR035937">
    <property type="entry name" value="FPG_N"/>
</dbReference>
<dbReference type="HAMAP" id="MF_00103">
    <property type="entry name" value="Fapy_DNA_glycosyl"/>
    <property type="match status" value="1"/>
</dbReference>
<keyword evidence="8 15" id="KW-0862">Zinc</keyword>
<protein>
    <recommendedName>
        <fullName evidence="15">Formamidopyrimidine-DNA glycosylase</fullName>
        <shortName evidence="15">Fapy-DNA glycosylase</shortName>
        <ecNumber evidence="15">3.2.2.23</ecNumber>
    </recommendedName>
    <alternativeName>
        <fullName evidence="15">DNA-(apurinic or apyrimidinic site) lyase MutM</fullName>
        <shortName evidence="15">AP lyase MutM</shortName>
        <ecNumber evidence="15">4.2.99.18</ecNumber>
    </alternativeName>
</protein>
<dbReference type="InterPro" id="IPR015886">
    <property type="entry name" value="H2TH_FPG"/>
</dbReference>
<dbReference type="PROSITE" id="PS01242">
    <property type="entry name" value="ZF_FPG_1"/>
    <property type="match status" value="1"/>
</dbReference>
<proteinExistence type="inferred from homology"/>
<evidence type="ECO:0000256" key="9">
    <source>
        <dbReference type="ARBA" id="ARBA00023125"/>
    </source>
</evidence>
<dbReference type="NCBIfam" id="TIGR00577">
    <property type="entry name" value="fpg"/>
    <property type="match status" value="1"/>
</dbReference>
<keyword evidence="13 15" id="KW-0326">Glycosidase</keyword>
<dbReference type="GO" id="GO:0003684">
    <property type="term" value="F:damaged DNA binding"/>
    <property type="evidence" value="ECO:0007669"/>
    <property type="project" value="InterPro"/>
</dbReference>
<feature type="active site" description="Proton donor; for delta-elimination activity" evidence="15">
    <location>
        <position position="263"/>
    </location>
</feature>
<feature type="binding site" evidence="15">
    <location>
        <position position="154"/>
    </location>
    <ligand>
        <name>DNA</name>
        <dbReference type="ChEBI" id="CHEBI:16991"/>
    </ligand>
</feature>
<feature type="binding site" evidence="15">
    <location>
        <position position="109"/>
    </location>
    <ligand>
        <name>DNA</name>
        <dbReference type="ChEBI" id="CHEBI:16991"/>
    </ligand>
</feature>
<dbReference type="InterPro" id="IPR000214">
    <property type="entry name" value="Znf_DNA_glyclase/AP_lyase"/>
</dbReference>
<organism evidence="18 19">
    <name type="scientific">Oceaniferula marina</name>
    <dbReference type="NCBI Taxonomy" id="2748318"/>
    <lineage>
        <taxon>Bacteria</taxon>
        <taxon>Pseudomonadati</taxon>
        <taxon>Verrucomicrobiota</taxon>
        <taxon>Verrucomicrobiia</taxon>
        <taxon>Verrucomicrobiales</taxon>
        <taxon>Verrucomicrobiaceae</taxon>
        <taxon>Oceaniferula</taxon>
    </lineage>
</organism>
<evidence type="ECO:0000256" key="10">
    <source>
        <dbReference type="ARBA" id="ARBA00023204"/>
    </source>
</evidence>
<dbReference type="PROSITE" id="PS51066">
    <property type="entry name" value="ZF_FPG_2"/>
    <property type="match status" value="1"/>
</dbReference>
<evidence type="ECO:0000313" key="18">
    <source>
        <dbReference type="EMBL" id="NWK56088.1"/>
    </source>
</evidence>
<keyword evidence="5 15" id="KW-0227">DNA damage</keyword>
<name>A0A851GE98_9BACT</name>
<dbReference type="GO" id="GO:0140078">
    <property type="term" value="F:class I DNA-(apurinic or apyrimidinic site) endonuclease activity"/>
    <property type="evidence" value="ECO:0007669"/>
    <property type="project" value="UniProtKB-EC"/>
</dbReference>
<evidence type="ECO:0000256" key="4">
    <source>
        <dbReference type="ARBA" id="ARBA00022723"/>
    </source>
</evidence>
<comment type="caution">
    <text evidence="18">The sequence shown here is derived from an EMBL/GenBank/DDBJ whole genome shotgun (WGS) entry which is preliminary data.</text>
</comment>
<feature type="active site" description="Proton donor" evidence="15">
    <location>
        <position position="3"/>
    </location>
</feature>
<evidence type="ECO:0000256" key="13">
    <source>
        <dbReference type="ARBA" id="ARBA00023295"/>
    </source>
</evidence>
<dbReference type="InterPro" id="IPR010663">
    <property type="entry name" value="Znf_FPG/IleRS"/>
</dbReference>
<dbReference type="SUPFAM" id="SSF81624">
    <property type="entry name" value="N-terminal domain of MutM-like DNA repair proteins"/>
    <property type="match status" value="1"/>
</dbReference>
<dbReference type="PANTHER" id="PTHR22993">
    <property type="entry name" value="FORMAMIDOPYRIMIDINE-DNA GLYCOSYLASE"/>
    <property type="match status" value="1"/>
</dbReference>
<dbReference type="GO" id="GO:0034039">
    <property type="term" value="F:8-oxo-7,8-dihydroguanine DNA N-glycosylase activity"/>
    <property type="evidence" value="ECO:0007669"/>
    <property type="project" value="TreeGrafter"/>
</dbReference>
<feature type="active site" description="Schiff-base intermediate with DNA" evidence="15">
    <location>
        <position position="2"/>
    </location>
</feature>
<dbReference type="EMBL" id="JACBAZ010000004">
    <property type="protein sequence ID" value="NWK56088.1"/>
    <property type="molecule type" value="Genomic_DNA"/>
</dbReference>
<dbReference type="FunFam" id="3.20.190.10:FF:000001">
    <property type="entry name" value="Formamidopyrimidine-DNA glycosylase"/>
    <property type="match status" value="1"/>
</dbReference>
<dbReference type="EC" id="3.2.2.23" evidence="15"/>
<dbReference type="Pfam" id="PF01149">
    <property type="entry name" value="Fapy_DNA_glyco"/>
    <property type="match status" value="1"/>
</dbReference>
<dbReference type="SMART" id="SM01232">
    <property type="entry name" value="H2TH"/>
    <property type="match status" value="1"/>
</dbReference>
<evidence type="ECO:0000256" key="8">
    <source>
        <dbReference type="ARBA" id="ARBA00022833"/>
    </source>
</evidence>
<evidence type="ECO:0000313" key="19">
    <source>
        <dbReference type="Proteomes" id="UP000557872"/>
    </source>
</evidence>
<dbReference type="Gene3D" id="3.20.190.10">
    <property type="entry name" value="MutM-like, N-terminal"/>
    <property type="match status" value="1"/>
</dbReference>
<keyword evidence="11 15" id="KW-0456">Lyase</keyword>
<dbReference type="InterPro" id="IPR020629">
    <property type="entry name" value="FPG_Glyclase"/>
</dbReference>
<evidence type="ECO:0000256" key="6">
    <source>
        <dbReference type="ARBA" id="ARBA00022771"/>
    </source>
</evidence>
<evidence type="ECO:0000259" key="16">
    <source>
        <dbReference type="PROSITE" id="PS51066"/>
    </source>
</evidence>
<feature type="domain" description="Formamidopyrimidine-DNA glycosylase catalytic" evidence="17">
    <location>
        <begin position="2"/>
        <end position="112"/>
    </location>
</feature>
<feature type="binding site" evidence="15">
    <location>
        <position position="90"/>
    </location>
    <ligand>
        <name>DNA</name>
        <dbReference type="ChEBI" id="CHEBI:16991"/>
    </ligand>
</feature>
<dbReference type="RefSeq" id="WP_178932748.1">
    <property type="nucleotide sequence ID" value="NZ_JACBAZ010000004.1"/>
</dbReference>
<evidence type="ECO:0000256" key="12">
    <source>
        <dbReference type="ARBA" id="ARBA00023268"/>
    </source>
</evidence>
<comment type="cofactor">
    <cofactor evidence="15">
        <name>Zn(2+)</name>
        <dbReference type="ChEBI" id="CHEBI:29105"/>
    </cofactor>
    <text evidence="15">Binds 1 zinc ion per subunit.</text>
</comment>
<feature type="active site" description="Proton donor; for beta-elimination activity" evidence="15">
    <location>
        <position position="57"/>
    </location>
</feature>
<dbReference type="CDD" id="cd08966">
    <property type="entry name" value="EcFpg-like_N"/>
    <property type="match status" value="1"/>
</dbReference>
<dbReference type="PROSITE" id="PS51068">
    <property type="entry name" value="FPG_CAT"/>
    <property type="match status" value="1"/>
</dbReference>
<evidence type="ECO:0000256" key="14">
    <source>
        <dbReference type="ARBA" id="ARBA00044632"/>
    </source>
</evidence>
<keyword evidence="19" id="KW-1185">Reference proteome</keyword>
<comment type="function">
    <text evidence="15">Involved in base excision repair of DNA damaged by oxidation or by mutagenic agents. Acts as DNA glycosylase that recognizes and removes damaged bases. Has a preference for oxidized purines, such as 7,8-dihydro-8-oxoguanine (8-oxoG). Has AP (apurinic/apyrimidinic) lyase activity and introduces nicks in the DNA strand. Cleaves the DNA backbone by beta-delta elimination to generate a single-strand break at the site of the removed base with both 3'- and 5'-phosphates.</text>
</comment>
<dbReference type="Pfam" id="PF06827">
    <property type="entry name" value="zf-FPG_IleRS"/>
    <property type="match status" value="1"/>
</dbReference>
<keyword evidence="6 15" id="KW-0863">Zinc-finger</keyword>
<comment type="subunit">
    <text evidence="3 15">Monomer.</text>
</comment>
<evidence type="ECO:0000256" key="1">
    <source>
        <dbReference type="ARBA" id="ARBA00001668"/>
    </source>
</evidence>
<dbReference type="SUPFAM" id="SSF57716">
    <property type="entry name" value="Glucocorticoid receptor-like (DNA-binding domain)"/>
    <property type="match status" value="1"/>
</dbReference>